<sequence length="2821" mass="321732">MWRLFKEVFKSLTKNKVVVIGLSILLFFTTAIFTLLTSVRRSMVNSFTEYKNKSVLQDVTVDLNLSSSGEAYNQGYFINGESYDDLKEVDGKKVYEPIRYIVNYDKTFQGEAYQEWKKTLSVPAPTIDQDVEEYKDKKNVNILYVDNIKGDYLPLNKIKSADVEAFLDEFSSSKRVAKENFYIKKSDLRDFYRYSQNADSSVKFNLQNINDPYFEVSNEWRLKVFVLNSLQNNDIKPLTITHTLKADDVLHFNSPLELKKLAIFNEYNQTINATQVGALFVNVETKEITKDFTDGIEWINQGIGKKIDPQTIMTLLGFTNPNQNNPFYYEYDRSLANKRADLLNDSTNNDISQAVFKNNITAGVLFPDVASVTTLQEASFSFKPGTKYNLSQEYVWQHNSSTEFWRWNYYTSYTSKNDARKKWSGTYKTFIESLGDPSIANRNPLWDQLETFSHWKKLKSESWIPFRLKGDTYELANDANSIITKNTEVNIASNNDFMESSFLKLYTNDTRTLPIDVANRNAYKIEVDDAKTILEIEKYNNPFLSSEYTKNTLNAKDAFYNLILDSKINVRRLNIIKEGALKITKNSILDATKELVGVENIGLKETTTVDGVNAEGNKNVYHFINTGQTGEGENKFVVDGIPTNVGKLFNEQTTPTVINEFHETDRTFFSDYQIPPAIIWPLIAELVGNHYLDKEYIMPVVSYQDVWDENPVTHQTTIHNKVKVVALNKYVDPTTNTDGSKTPDYRKTNLYIYTDGFFFKFAKFEEKAVVYDSVTGNKVQKENIYVTRYFTNEKPIKVNGYDGNFMRGWLIANNYTIATDGHDEQGVEILKNGIKTDGDGWGIKVGDTVDIHRFYWNIDAELNNAVLKEQDTKPLLEAFEKVILNLDFVKNGFLSSDLVYQLTPLFTQALNKVNFASAFLRGRVDSWMLPKIFIYLINNLATNPSGNLIKLILDNAIKKVKELTSLNTGIEVSRLENLDEAEIQKVKEYFKSQVINLLKTLQLISTNNISPDTDYSYLDRFFAIFNNPFKFLQVLSNLVNVFDINKLEENWITWFDKFDDKKIAYNGEMWTQKLTLSTILANILTAIDGNILKNVFYDAIDQVNLDKILAPNETGLIYNFLQNQPVIQQIYKILVSKLDPGPNNDYEPVVRIIKSLIRNFDFDYFKGNLEKYIQTKYVKWEYRNKTQTSIYSSFENYAFRTLETKDLIKLIFESLFNASGTNKAFKENIISLFNLSGKMKVFDGEIQSDGSTAGPTTWIWDEDKNKISVADLLSAISIKETPAESTTTSPNTPASVSTPLNLTLEQTILELKQKIAEATGDEINLDNLQDKYRSFIGSYVESAKIIFNKKALETALDNLLKFIAQTKRTSGLVTNPALKTGADWIVDMQSTTGTGAWSLVKTTLSKLLKLDSIYNENFAKNVFSIYTPYLTIYTQPDTNQAEANQFVRDFLEFAVSAPVLAKTQEANKNINIAFSDQTDYYISRFLSTPATQTIFDQNQDGTFLFAPAEELALANPKYRQFIHDYKLMLILQLGYIGQAAKYSKPTDSDNPKDSGYFKTINGFYNNYLSTPEFYAVKDAVFKINTQLSPAYNLEFIGISGVLFNPVLLTYFPEIAISYLIQQYNTPLSAARVAEIKENGNLKGLINNFLTDFEIIVKKDTLQNNAFEQFLTNLLPENVERDAIGLGHWKTELSINIDSQAILRNKTLAEKVIENNIFFFGINIPSLLYEPVAAIFKPLETTLVSLPNPRGYFAKVNYAYLIANNKKIYAGEIPNDSLNIDNFVKNLDDDFKIDINGLQFIIVGQETSVDYMYPVLDENNLQVDTHNQALIYVNQYGFNRVKKAYSGNLIKQVLLVKNPHNIVIPEVNGTKPLTNEQLRNQLREIVREKTNNNSSFERVFLASEIDPINPECALRINTIQKVINGISVITTLLVALLSVLVTFSVVFIIKRYIASKNKVLGILEAQGYTPSQIACSLFVFAIVTSIIGGLMGYIVGNRFQLIVMDFFSAYWTLPKSSLDFNYFGLFNNMLVPFILVSVIIYIVTLWTLRVKPLDLITANNTMPNSKRFWKFYWGIRKSGIRSRFSLILAYTGLTKLIPFMISIILVATAALFGLSNRTVFKNTIENTYKNRDYKFKLDLVTPTVEGGIYRSFNGSNVANELYTPIGFNYESQSEIRDYLKPGHSSIINSDKPVKQKNSDTPPYSSPPYNGEPTTGEPHLLTQFSLDIVVDAAVTVNPWQVSYSLMADTQKTRIDSIRNRIGWQLEKTQNGLVADGKTWEFIKDSNTQAWYFVNKDNHNEYRDYYKYYVQPGEKSGSFKLAKWNPNEQTYELEVITTTARDAYRAFLVRGYEKIQEQINAEKKDPSLIKVGPNNEEATKPQPYRDFLADYQEFFGPTINDYFISFGGVYYDENDDEKYSYIETNRGKIFGYKQDSRFIKAEALDGTNLLTKIYNFDTQNNTIFPLVINEVVAAKNKWGVGTEVTLTVKNHVRRYINKFLANGEEPIYQYKFKVIGINQTFINEEMLTSQHVANLLTGMTELAREEKIDYEPFNGILSKATIPQQILGSASLYSQSGYWPIMTENFGPDKDEAVFEQFFHYQNGLLISNLMAGGLTRQEAIAKWAAFLTQSPPSDLSNESVLEKIYSDNKKNNANTKVHEFIKLYDSYFYGLVAKTIDSKDIELGFINSIGGTVSNVSTGIIVVMIFISLTILVIISTLIINENQRNIAIFSILGYSEKEKLIMFFSIFIPFLIGSLLLSIPIVMGVMFLFNFFMLKSSIVLVFSMSPVLVLLVFLVSFLVFAFTSLITWYSIGKIKAVELLKG</sequence>
<keyword evidence="2" id="KW-1003">Cell membrane</keyword>
<dbReference type="PANTHER" id="PTHR30572:SF4">
    <property type="entry name" value="ABC TRANSPORTER PERMEASE YTRF"/>
    <property type="match status" value="1"/>
</dbReference>
<dbReference type="Proteomes" id="UP000290876">
    <property type="component" value="Chromosome"/>
</dbReference>
<dbReference type="PANTHER" id="PTHR30572">
    <property type="entry name" value="MEMBRANE COMPONENT OF TRANSPORTER-RELATED"/>
    <property type="match status" value="1"/>
</dbReference>
<feature type="transmembrane region" description="Helical" evidence="8">
    <location>
        <begin position="2777"/>
        <end position="2810"/>
    </location>
</feature>
<feature type="transmembrane region" description="Helical" evidence="8">
    <location>
        <begin position="2739"/>
        <end position="2771"/>
    </location>
</feature>
<dbReference type="KEGG" id="mcob:NCTC10184_00350"/>
<dbReference type="GO" id="GO:0005886">
    <property type="term" value="C:plasma membrane"/>
    <property type="evidence" value="ECO:0007669"/>
    <property type="project" value="UniProtKB-SubCell"/>
</dbReference>
<feature type="transmembrane region" description="Helical" evidence="8">
    <location>
        <begin position="1924"/>
        <end position="1948"/>
    </location>
</feature>
<reference evidence="10 11" key="1">
    <citation type="submission" date="2019-01" db="EMBL/GenBank/DDBJ databases">
        <authorList>
            <consortium name="Pathogen Informatics"/>
        </authorList>
    </citation>
    <scope>NUCLEOTIDE SEQUENCE [LARGE SCALE GENOMIC DNA]</scope>
    <source>
        <strain evidence="10 11">NCTC10184</strain>
    </source>
</reference>
<keyword evidence="3 8" id="KW-0812">Transmembrane</keyword>
<evidence type="ECO:0000256" key="2">
    <source>
        <dbReference type="ARBA" id="ARBA00022475"/>
    </source>
</evidence>
<evidence type="ECO:0000256" key="4">
    <source>
        <dbReference type="ARBA" id="ARBA00022989"/>
    </source>
</evidence>
<accession>A0A449BAS1</accession>
<feature type="region of interest" description="Disordered" evidence="7">
    <location>
        <begin position="2184"/>
        <end position="2214"/>
    </location>
</feature>
<keyword evidence="5 8" id="KW-0472">Membrane</keyword>
<keyword evidence="11" id="KW-1185">Reference proteome</keyword>
<dbReference type="OrthoDB" id="403889at2"/>
<gene>
    <name evidence="10" type="ORF">NCTC10184_00350</name>
</gene>
<evidence type="ECO:0000256" key="8">
    <source>
        <dbReference type="SAM" id="Phobius"/>
    </source>
</evidence>
<proteinExistence type="inferred from homology"/>
<evidence type="ECO:0000256" key="5">
    <source>
        <dbReference type="ARBA" id="ARBA00023136"/>
    </source>
</evidence>
<dbReference type="RefSeq" id="WP_129622974.1">
    <property type="nucleotide sequence ID" value="NZ_LR215043.1"/>
</dbReference>
<feature type="domain" description="ABC3 transporter permease C-terminal" evidence="9">
    <location>
        <begin position="2698"/>
        <end position="2813"/>
    </location>
</feature>
<evidence type="ECO:0000259" key="9">
    <source>
        <dbReference type="Pfam" id="PF02687"/>
    </source>
</evidence>
<feature type="transmembrane region" description="Helical" evidence="8">
    <location>
        <begin position="2028"/>
        <end position="2047"/>
    </location>
</feature>
<evidence type="ECO:0000256" key="1">
    <source>
        <dbReference type="ARBA" id="ARBA00004651"/>
    </source>
</evidence>
<feature type="transmembrane region" description="Helical" evidence="8">
    <location>
        <begin position="1972"/>
        <end position="1994"/>
    </location>
</feature>
<dbReference type="InterPro" id="IPR050250">
    <property type="entry name" value="Macrolide_Exporter_MacB"/>
</dbReference>
<evidence type="ECO:0000313" key="11">
    <source>
        <dbReference type="Proteomes" id="UP000290876"/>
    </source>
</evidence>
<feature type="transmembrane region" description="Helical" evidence="8">
    <location>
        <begin position="2694"/>
        <end position="2718"/>
    </location>
</feature>
<comment type="similarity">
    <text evidence="6">Belongs to the ABC-4 integral membrane protein family.</text>
</comment>
<comment type="subcellular location">
    <subcellularLocation>
        <location evidence="1">Cell membrane</location>
        <topology evidence="1">Multi-pass membrane protein</topology>
    </subcellularLocation>
</comment>
<evidence type="ECO:0000256" key="3">
    <source>
        <dbReference type="ARBA" id="ARBA00022692"/>
    </source>
</evidence>
<evidence type="ECO:0000313" key="10">
    <source>
        <dbReference type="EMBL" id="VEU78127.1"/>
    </source>
</evidence>
<organism evidence="10 11">
    <name type="scientific">Mycoplasmopsis columbinasalis</name>
    <dbReference type="NCBI Taxonomy" id="114880"/>
    <lineage>
        <taxon>Bacteria</taxon>
        <taxon>Bacillati</taxon>
        <taxon>Mycoplasmatota</taxon>
        <taxon>Mycoplasmoidales</taxon>
        <taxon>Metamycoplasmataceae</taxon>
        <taxon>Mycoplasmopsis</taxon>
    </lineage>
</organism>
<dbReference type="Pfam" id="PF02687">
    <property type="entry name" value="FtsX"/>
    <property type="match status" value="2"/>
</dbReference>
<name>A0A449BAS1_9BACT</name>
<feature type="domain" description="ABC3 transporter permease C-terminal" evidence="9">
    <location>
        <begin position="1932"/>
        <end position="2047"/>
    </location>
</feature>
<keyword evidence="4 8" id="KW-1133">Transmembrane helix</keyword>
<evidence type="ECO:0000256" key="6">
    <source>
        <dbReference type="ARBA" id="ARBA00038076"/>
    </source>
</evidence>
<dbReference type="InterPro" id="IPR003838">
    <property type="entry name" value="ABC3_permease_C"/>
</dbReference>
<dbReference type="EMBL" id="LR215043">
    <property type="protein sequence ID" value="VEU78127.1"/>
    <property type="molecule type" value="Genomic_DNA"/>
</dbReference>
<evidence type="ECO:0000256" key="7">
    <source>
        <dbReference type="SAM" id="MobiDB-lite"/>
    </source>
</evidence>
<protein>
    <submittedName>
        <fullName evidence="10">Uncharacterized ABC transporter permease MG468 homolog</fullName>
    </submittedName>
</protein>
<dbReference type="GO" id="GO:0022857">
    <property type="term" value="F:transmembrane transporter activity"/>
    <property type="evidence" value="ECO:0007669"/>
    <property type="project" value="TreeGrafter"/>
</dbReference>
<feature type="transmembrane region" description="Helical" evidence="8">
    <location>
        <begin position="2085"/>
        <end position="2113"/>
    </location>
</feature>